<accession>A0A1E8GP67</accession>
<dbReference type="Gene3D" id="3.90.280.10">
    <property type="entry name" value="PEBP-like"/>
    <property type="match status" value="1"/>
</dbReference>
<dbReference type="NCBIfam" id="TIGR00481">
    <property type="entry name" value="YbhB/YbcL family Raf kinase inhibitor-like protein"/>
    <property type="match status" value="1"/>
</dbReference>
<organism evidence="1 2">
    <name type="scientific">Floricoccus tropicus</name>
    <dbReference type="NCBI Taxonomy" id="1859473"/>
    <lineage>
        <taxon>Bacteria</taxon>
        <taxon>Bacillati</taxon>
        <taxon>Bacillota</taxon>
        <taxon>Bacilli</taxon>
        <taxon>Lactobacillales</taxon>
        <taxon>Streptococcaceae</taxon>
        <taxon>Floricoccus</taxon>
    </lineage>
</organism>
<dbReference type="OrthoDB" id="9797506at2"/>
<dbReference type="Pfam" id="PF01161">
    <property type="entry name" value="PBP"/>
    <property type="match status" value="1"/>
</dbReference>
<dbReference type="InterPro" id="IPR005247">
    <property type="entry name" value="YbhB_YbcL/LppC-like"/>
</dbReference>
<dbReference type="STRING" id="1859473.BG261_10480"/>
<dbReference type="EMBL" id="MKIR01000004">
    <property type="protein sequence ID" value="OFI50060.1"/>
    <property type="molecule type" value="Genomic_DNA"/>
</dbReference>
<evidence type="ECO:0000313" key="2">
    <source>
        <dbReference type="Proteomes" id="UP000178622"/>
    </source>
</evidence>
<comment type="caution">
    <text evidence="1">The sequence shown here is derived from an EMBL/GenBank/DDBJ whole genome shotgun (WGS) entry which is preliminary data.</text>
</comment>
<dbReference type="AlphaFoldDB" id="A0A1E8GP67"/>
<protein>
    <submittedName>
        <fullName evidence="1">Phosphatidylethanolamine-binding protein</fullName>
    </submittedName>
</protein>
<keyword evidence="2" id="KW-1185">Reference proteome</keyword>
<dbReference type="Proteomes" id="UP000178622">
    <property type="component" value="Unassembled WGS sequence"/>
</dbReference>
<reference evidence="2" key="1">
    <citation type="submission" date="2016-09" db="EMBL/GenBank/DDBJ databases">
        <title>Draft genome sequence of a novel species of the family Streptococcaceae isolated from flowers.</title>
        <authorList>
            <person name="Chuah L.-O."/>
            <person name="Yap K.-P."/>
            <person name="Thong K.L."/>
            <person name="Liong M.T."/>
            <person name="Ahmad R."/>
            <person name="Rusul G."/>
        </authorList>
    </citation>
    <scope>NUCLEOTIDE SEQUENCE [LARGE SCALE GENOMIC DNA]</scope>
    <source>
        <strain evidence="2">DF1</strain>
    </source>
</reference>
<dbReference type="PANTHER" id="PTHR30289">
    <property type="entry name" value="UNCHARACTERIZED PROTEIN YBCL-RELATED"/>
    <property type="match status" value="1"/>
</dbReference>
<dbReference type="CDD" id="cd00865">
    <property type="entry name" value="PEBP_bact_arch"/>
    <property type="match status" value="1"/>
</dbReference>
<dbReference type="InterPro" id="IPR008914">
    <property type="entry name" value="PEBP"/>
</dbReference>
<gene>
    <name evidence="1" type="ORF">BG261_10480</name>
</gene>
<dbReference type="PANTHER" id="PTHR30289:SF1">
    <property type="entry name" value="PEBP (PHOSPHATIDYLETHANOLAMINE-BINDING PROTEIN) FAMILY PROTEIN"/>
    <property type="match status" value="1"/>
</dbReference>
<dbReference type="SUPFAM" id="SSF49777">
    <property type="entry name" value="PEBP-like"/>
    <property type="match status" value="1"/>
</dbReference>
<sequence>MKIKTNFNDVIPEKYSKGAKGSDLLLGKTIRSFPFEILDLPEGTKSIAFTLIDYDAVPVCGFPWIHWLVTNVPKSQTEIPDNFSRTSDNKIEGKNSNVSRFLPEDLSAVENNYVGPYPPDKDHIYTLTVYALSEDLNLENGFYLNDFLKATEGKIIEETSHELIGRN</sequence>
<dbReference type="RefSeq" id="WP_070791738.1">
    <property type="nucleotide sequence ID" value="NZ_MKIR01000004.1"/>
</dbReference>
<dbReference type="InterPro" id="IPR036610">
    <property type="entry name" value="PEBP-like_sf"/>
</dbReference>
<name>A0A1E8GP67_9LACT</name>
<evidence type="ECO:0000313" key="1">
    <source>
        <dbReference type="EMBL" id="OFI50060.1"/>
    </source>
</evidence>
<proteinExistence type="predicted"/>